<accession>A0A9X2YNW4</accession>
<dbReference type="SUPFAM" id="SSF53474">
    <property type="entry name" value="alpha/beta-Hydrolases"/>
    <property type="match status" value="1"/>
</dbReference>
<dbReference type="Gene3D" id="3.40.50.1820">
    <property type="entry name" value="alpha/beta hydrolase"/>
    <property type="match status" value="1"/>
</dbReference>
<dbReference type="EMBL" id="JACKSJ010000098">
    <property type="protein sequence ID" value="MCV7170800.1"/>
    <property type="molecule type" value="Genomic_DNA"/>
</dbReference>
<organism evidence="2 3">
    <name type="scientific">[Mycobacterium] manitobense</name>
    <dbReference type="NCBI Taxonomy" id="190147"/>
    <lineage>
        <taxon>Bacteria</taxon>
        <taxon>Bacillati</taxon>
        <taxon>Actinomycetota</taxon>
        <taxon>Actinomycetes</taxon>
        <taxon>Mycobacteriales</taxon>
        <taxon>Mycobacteriaceae</taxon>
        <taxon>Mycolicibacterium</taxon>
    </lineage>
</organism>
<keyword evidence="3" id="KW-1185">Reference proteome</keyword>
<dbReference type="PANTHER" id="PTHR43433:SF10">
    <property type="entry name" value="AB HYDROLASE-1 DOMAIN-CONTAINING PROTEIN"/>
    <property type="match status" value="1"/>
</dbReference>
<reference evidence="2" key="1">
    <citation type="submission" date="2020-07" db="EMBL/GenBank/DDBJ databases">
        <authorList>
            <person name="Pettersson B.M.F."/>
            <person name="Behra P.R.K."/>
            <person name="Ramesh M."/>
            <person name="Das S."/>
            <person name="Dasgupta S."/>
            <person name="Kirsebom L.A."/>
        </authorList>
    </citation>
    <scope>NUCLEOTIDE SEQUENCE</scope>
    <source>
        <strain evidence="2">DSM 44615</strain>
    </source>
</reference>
<dbReference type="Pfam" id="PF00561">
    <property type="entry name" value="Abhydrolase_1"/>
    <property type="match status" value="1"/>
</dbReference>
<name>A0A9X2YNW4_9MYCO</name>
<feature type="domain" description="AB hydrolase-1" evidence="1">
    <location>
        <begin position="46"/>
        <end position="149"/>
    </location>
</feature>
<evidence type="ECO:0000313" key="3">
    <source>
        <dbReference type="Proteomes" id="UP001140293"/>
    </source>
</evidence>
<evidence type="ECO:0000313" key="2">
    <source>
        <dbReference type="EMBL" id="MCV7170800.1"/>
    </source>
</evidence>
<evidence type="ECO:0000259" key="1">
    <source>
        <dbReference type="Pfam" id="PF00561"/>
    </source>
</evidence>
<dbReference type="Proteomes" id="UP001140293">
    <property type="component" value="Unassembled WGS sequence"/>
</dbReference>
<reference evidence="2" key="2">
    <citation type="journal article" date="2022" name="BMC Genomics">
        <title>Comparative genome analysis of mycobacteria focusing on tRNA and non-coding RNA.</title>
        <authorList>
            <person name="Behra P.R.K."/>
            <person name="Pettersson B.M.F."/>
            <person name="Ramesh M."/>
            <person name="Das S."/>
            <person name="Dasgupta S."/>
            <person name="Kirsebom L.A."/>
        </authorList>
    </citation>
    <scope>NUCLEOTIDE SEQUENCE</scope>
    <source>
        <strain evidence="2">DSM 44615</strain>
    </source>
</reference>
<dbReference type="GO" id="GO:0016787">
    <property type="term" value="F:hydrolase activity"/>
    <property type="evidence" value="ECO:0007669"/>
    <property type="project" value="UniProtKB-KW"/>
</dbReference>
<gene>
    <name evidence="2" type="ORF">H7I41_12835</name>
</gene>
<dbReference type="InterPro" id="IPR050471">
    <property type="entry name" value="AB_hydrolase"/>
</dbReference>
<dbReference type="InterPro" id="IPR000073">
    <property type="entry name" value="AB_hydrolase_1"/>
</dbReference>
<sequence length="319" mass="34247">MTSFNDLVRHPYRVPRVDDPRAEGRFTLPDGRRIGFAEFGDPNGDTVLWFHGTPGGRRQFPLCGRRAAVELGLRVIVLGRPGSGLSDPYAYEAIADWVADVNHVVDILGAEQISVVGLSGGGPYALACAAVPPLASRVQAVAVLGGVVPSVGPDALATGAVELARKFAPVLHSLRRPLAATMSALLTPVLPIAHFACQAYAATTPEGDQRVLHDPEMEGMFIDDLVLLSKGRFQAIVDDARLFGRDWGFKLADVQAPVRWWHGDSDHIVPLADAQKAIDMLPDATLVLRPEESHLGGFATADEVLHFIRAQIGPSQPAR</sequence>
<comment type="caution">
    <text evidence="2">The sequence shown here is derived from an EMBL/GenBank/DDBJ whole genome shotgun (WGS) entry which is preliminary data.</text>
</comment>
<protein>
    <submittedName>
        <fullName evidence="2">Alpha/beta hydrolase</fullName>
    </submittedName>
</protein>
<dbReference type="AlphaFoldDB" id="A0A9X2YNW4"/>
<dbReference type="RefSeq" id="WP_264012988.1">
    <property type="nucleotide sequence ID" value="NZ_JACKSJ010000098.1"/>
</dbReference>
<dbReference type="InterPro" id="IPR029058">
    <property type="entry name" value="AB_hydrolase_fold"/>
</dbReference>
<keyword evidence="2" id="KW-0378">Hydrolase</keyword>
<dbReference type="PANTHER" id="PTHR43433">
    <property type="entry name" value="HYDROLASE, ALPHA/BETA FOLD FAMILY PROTEIN"/>
    <property type="match status" value="1"/>
</dbReference>
<proteinExistence type="predicted"/>